<evidence type="ECO:0000256" key="12">
    <source>
        <dbReference type="RuleBase" id="RU363032"/>
    </source>
</evidence>
<name>A0A2X2EPV4_RAOPL</name>
<evidence type="ECO:0000256" key="9">
    <source>
        <dbReference type="ARBA" id="ARBA00022989"/>
    </source>
</evidence>
<sequence length="280" mass="30689">MMKRKLRILLRYLAALLVALSILAPMAWLFLMSVSAAADLTRVPLEWLPRQWDFSRYARLLSLQPGEPGALFLPALRNSLLVAAGATLVSLLLAVPAAFSFSRYPGRDGWLYAGLGIYMVPPVAFVLPLYFILEHFGLLNTRSGLVLVYCSLIMPFLTWMVKNQFDALPQDIEQAARLDGLRVWQVLLRITLPLAKPMLGASALFGWLLAWDEFFYALLFTSNIAAQTLPVTIAGFTAGRATDDGLVAAVGILASVPPLFIAIWLQKTLVSGLTHGGSKG</sequence>
<keyword evidence="6" id="KW-0997">Cell inner membrane</keyword>
<dbReference type="EMBL" id="CAADJE010000021">
    <property type="protein sequence ID" value="VFS63112.1"/>
    <property type="molecule type" value="Genomic_DNA"/>
</dbReference>
<dbReference type="SUPFAM" id="SSF161098">
    <property type="entry name" value="MetI-like"/>
    <property type="match status" value="1"/>
</dbReference>
<evidence type="ECO:0000313" key="14">
    <source>
        <dbReference type="EMBL" id="SAP56962.1"/>
    </source>
</evidence>
<dbReference type="GO" id="GO:0005886">
    <property type="term" value="C:plasma membrane"/>
    <property type="evidence" value="ECO:0007669"/>
    <property type="project" value="UniProtKB-SubCell"/>
</dbReference>
<keyword evidence="10 12" id="KW-0472">Membrane</keyword>
<comment type="subcellular location">
    <subcellularLocation>
        <location evidence="2">Cell inner membrane</location>
        <topology evidence="2">Multi-pass membrane protein</topology>
    </subcellularLocation>
    <subcellularLocation>
        <location evidence="12">Cell membrane</location>
        <topology evidence="12">Multi-pass membrane protein</topology>
    </subcellularLocation>
</comment>
<evidence type="ECO:0000256" key="5">
    <source>
        <dbReference type="ARBA" id="ARBA00022475"/>
    </source>
</evidence>
<evidence type="ECO:0000256" key="8">
    <source>
        <dbReference type="ARBA" id="ARBA00022692"/>
    </source>
</evidence>
<dbReference type="Proteomes" id="UP000078124">
    <property type="component" value="Unassembled WGS sequence"/>
</dbReference>
<evidence type="ECO:0000313" key="15">
    <source>
        <dbReference type="EMBL" id="VFS63112.1"/>
    </source>
</evidence>
<dbReference type="PROSITE" id="PS50928">
    <property type="entry name" value="ABC_TM1"/>
    <property type="match status" value="1"/>
</dbReference>
<dbReference type="EMBL" id="FLAC01000002">
    <property type="protein sequence ID" value="SAP56962.1"/>
    <property type="molecule type" value="Genomic_DNA"/>
</dbReference>
<feature type="transmembrane region" description="Helical" evidence="12">
    <location>
        <begin position="111"/>
        <end position="133"/>
    </location>
</feature>
<dbReference type="InterPro" id="IPR050901">
    <property type="entry name" value="BP-dep_ABC_trans_perm"/>
</dbReference>
<evidence type="ECO:0000313" key="16">
    <source>
        <dbReference type="Proteomes" id="UP000078124"/>
    </source>
</evidence>
<comment type="function">
    <text evidence="1">Part of the ABC transporter complex MalEFGK involved in maltose/maltodextrin import. Probably responsible for the translocation of the substrate across the membrane.</text>
</comment>
<evidence type="ECO:0000256" key="3">
    <source>
        <dbReference type="ARBA" id="ARBA00009047"/>
    </source>
</evidence>
<evidence type="ECO:0000256" key="11">
    <source>
        <dbReference type="ARBA" id="ARBA00041109"/>
    </source>
</evidence>
<keyword evidence="5" id="KW-1003">Cell membrane</keyword>
<dbReference type="Proteomes" id="UP000345637">
    <property type="component" value="Unassembled WGS sequence"/>
</dbReference>
<comment type="similarity">
    <text evidence="3">Belongs to the binding-protein-dependent transport system permease family. MalFG subfamily.</text>
</comment>
<feature type="transmembrane region" description="Helical" evidence="12">
    <location>
        <begin position="80"/>
        <end position="99"/>
    </location>
</feature>
<evidence type="ECO:0000256" key="4">
    <source>
        <dbReference type="ARBA" id="ARBA00022448"/>
    </source>
</evidence>
<dbReference type="AlphaFoldDB" id="A0A2X2EPV4"/>
<accession>A0A2X2EPV4</accession>
<feature type="transmembrane region" description="Helical" evidence="12">
    <location>
        <begin position="186"/>
        <end position="208"/>
    </location>
</feature>
<evidence type="ECO:0000256" key="1">
    <source>
        <dbReference type="ARBA" id="ARBA00002264"/>
    </source>
</evidence>
<keyword evidence="9 12" id="KW-1133">Transmembrane helix</keyword>
<dbReference type="Gene3D" id="1.10.3720.10">
    <property type="entry name" value="MetI-like"/>
    <property type="match status" value="1"/>
</dbReference>
<organism evidence="15 17">
    <name type="scientific">Raoultella planticola</name>
    <name type="common">Klebsiella planticola</name>
    <dbReference type="NCBI Taxonomy" id="575"/>
    <lineage>
        <taxon>Bacteria</taxon>
        <taxon>Pseudomonadati</taxon>
        <taxon>Pseudomonadota</taxon>
        <taxon>Gammaproteobacteria</taxon>
        <taxon>Enterobacterales</taxon>
        <taxon>Enterobacteriaceae</taxon>
        <taxon>Klebsiella/Raoultella group</taxon>
        <taxon>Raoultella</taxon>
    </lineage>
</organism>
<feature type="domain" description="ABC transmembrane type-1" evidence="13">
    <location>
        <begin position="76"/>
        <end position="265"/>
    </location>
</feature>
<evidence type="ECO:0000256" key="2">
    <source>
        <dbReference type="ARBA" id="ARBA00004429"/>
    </source>
</evidence>
<dbReference type="PANTHER" id="PTHR32243">
    <property type="entry name" value="MALTOSE TRANSPORT SYSTEM PERMEASE-RELATED"/>
    <property type="match status" value="1"/>
</dbReference>
<proteinExistence type="inferred from homology"/>
<dbReference type="PANTHER" id="PTHR32243:SF50">
    <property type="entry name" value="MALTOSE_MALTODEXTRIN TRANSPORT SYSTEM PERMEASE PROTEIN MALG"/>
    <property type="match status" value="1"/>
</dbReference>
<feature type="transmembrane region" description="Helical" evidence="12">
    <location>
        <begin position="245"/>
        <end position="265"/>
    </location>
</feature>
<keyword evidence="4 12" id="KW-0813">Transport</keyword>
<evidence type="ECO:0000313" key="17">
    <source>
        <dbReference type="Proteomes" id="UP000345637"/>
    </source>
</evidence>
<protein>
    <recommendedName>
        <fullName evidence="11">Maltose/maltodextrin transport system permease protein MalG</fullName>
    </recommendedName>
</protein>
<reference evidence="15 17" key="1">
    <citation type="submission" date="2019-03" db="EMBL/GenBank/DDBJ databases">
        <authorList>
            <consortium name="Pathogen Informatics"/>
        </authorList>
    </citation>
    <scope>NUCLEOTIDE SEQUENCE [LARGE SCALE GENOMIC DNA]</scope>
    <source>
        <strain evidence="14 16">2880STDY5682802</strain>
        <strain evidence="15 17">NCTC12998</strain>
    </source>
</reference>
<feature type="transmembrane region" description="Helical" evidence="12">
    <location>
        <begin position="214"/>
        <end position="238"/>
    </location>
</feature>
<keyword evidence="7" id="KW-0762">Sugar transport</keyword>
<evidence type="ECO:0000256" key="6">
    <source>
        <dbReference type="ARBA" id="ARBA00022519"/>
    </source>
</evidence>
<evidence type="ECO:0000259" key="13">
    <source>
        <dbReference type="PROSITE" id="PS50928"/>
    </source>
</evidence>
<dbReference type="InterPro" id="IPR035906">
    <property type="entry name" value="MetI-like_sf"/>
</dbReference>
<keyword evidence="8 12" id="KW-0812">Transmembrane</keyword>
<dbReference type="GO" id="GO:0055085">
    <property type="term" value="P:transmembrane transport"/>
    <property type="evidence" value="ECO:0007669"/>
    <property type="project" value="InterPro"/>
</dbReference>
<evidence type="ECO:0000256" key="7">
    <source>
        <dbReference type="ARBA" id="ARBA00022597"/>
    </source>
</evidence>
<evidence type="ECO:0000256" key="10">
    <source>
        <dbReference type="ARBA" id="ARBA00023136"/>
    </source>
</evidence>
<gene>
    <name evidence="15" type="primary">ycjP_3</name>
    <name evidence="14" type="synonym">ycjP_1</name>
    <name evidence="15" type="ORF">NCTC12998_02127</name>
    <name evidence="14" type="ORF">SAMEA2273876_00641</name>
</gene>
<dbReference type="InterPro" id="IPR000515">
    <property type="entry name" value="MetI-like"/>
</dbReference>
<dbReference type="CDD" id="cd06261">
    <property type="entry name" value="TM_PBP2"/>
    <property type="match status" value="1"/>
</dbReference>
<dbReference type="Pfam" id="PF00528">
    <property type="entry name" value="BPD_transp_1"/>
    <property type="match status" value="1"/>
</dbReference>